<evidence type="ECO:0000256" key="2">
    <source>
        <dbReference type="SAM" id="Phobius"/>
    </source>
</evidence>
<keyword evidence="4" id="KW-1185">Reference proteome</keyword>
<gene>
    <name evidence="3" type="ORF">BK138_32200</name>
</gene>
<feature type="transmembrane region" description="Helical" evidence="2">
    <location>
        <begin position="176"/>
        <end position="195"/>
    </location>
</feature>
<protein>
    <submittedName>
        <fullName evidence="3">Uncharacterized protein</fullName>
    </submittedName>
</protein>
<name>A0A1R1E667_9BACL</name>
<dbReference type="AlphaFoldDB" id="A0A1R1E667"/>
<dbReference type="RefSeq" id="WP_076176360.1">
    <property type="nucleotide sequence ID" value="NZ_MRTP01000018.1"/>
</dbReference>
<feature type="region of interest" description="Disordered" evidence="1">
    <location>
        <begin position="105"/>
        <end position="147"/>
    </location>
</feature>
<keyword evidence="2" id="KW-0812">Transmembrane</keyword>
<feature type="compositionally biased region" description="Low complexity" evidence="1">
    <location>
        <begin position="127"/>
        <end position="137"/>
    </location>
</feature>
<keyword evidence="2" id="KW-1133">Transmembrane helix</keyword>
<dbReference type="Proteomes" id="UP000187172">
    <property type="component" value="Unassembled WGS sequence"/>
</dbReference>
<dbReference type="EMBL" id="MRTP01000018">
    <property type="protein sequence ID" value="OMF47299.1"/>
    <property type="molecule type" value="Genomic_DNA"/>
</dbReference>
<dbReference type="STRING" id="297318.BK138_32200"/>
<evidence type="ECO:0000313" key="4">
    <source>
        <dbReference type="Proteomes" id="UP000187172"/>
    </source>
</evidence>
<proteinExistence type="predicted"/>
<sequence>MGVYESIEKAKASGDVTAIQIMMKNSLLADPTFREFDEMVSLTHNMPGLYDSHDGAVPAPKVSWNDEYMNKLMVQVMSNFSRERLAHLKDVVSYLRPATAHTVLRSEGSSRTPYGGGRPSNITYGNSSGLRGSSSRSYQEQKRIDQRKGRIRQMKIATSAVAGAVVGGVVVGSSSILLGVAVGVGVGVGISTFATKGGR</sequence>
<organism evidence="3 4">
    <name type="scientific">Paenibacillus rhizosphaerae</name>
    <dbReference type="NCBI Taxonomy" id="297318"/>
    <lineage>
        <taxon>Bacteria</taxon>
        <taxon>Bacillati</taxon>
        <taxon>Bacillota</taxon>
        <taxon>Bacilli</taxon>
        <taxon>Bacillales</taxon>
        <taxon>Paenibacillaceae</taxon>
        <taxon>Paenibacillus</taxon>
    </lineage>
</organism>
<comment type="caution">
    <text evidence="3">The sequence shown here is derived from an EMBL/GenBank/DDBJ whole genome shotgun (WGS) entry which is preliminary data.</text>
</comment>
<keyword evidence="2" id="KW-0472">Membrane</keyword>
<evidence type="ECO:0000313" key="3">
    <source>
        <dbReference type="EMBL" id="OMF47299.1"/>
    </source>
</evidence>
<accession>A0A1R1E667</accession>
<reference evidence="3 4" key="1">
    <citation type="submission" date="2016-11" db="EMBL/GenBank/DDBJ databases">
        <title>Paenibacillus species isolates.</title>
        <authorList>
            <person name="Beno S.M."/>
        </authorList>
    </citation>
    <scope>NUCLEOTIDE SEQUENCE [LARGE SCALE GENOMIC DNA]</scope>
    <source>
        <strain evidence="3 4">FSL R5-0378</strain>
    </source>
</reference>
<evidence type="ECO:0000256" key="1">
    <source>
        <dbReference type="SAM" id="MobiDB-lite"/>
    </source>
</evidence>